<dbReference type="InterPro" id="IPR039991">
    <property type="entry name" value="SHOC1"/>
</dbReference>
<evidence type="ECO:0000313" key="2">
    <source>
        <dbReference type="EMBL" id="KAJ7417542.1"/>
    </source>
</evidence>
<gene>
    <name evidence="2" type="ORF">WISP_64060</name>
</gene>
<reference evidence="2" key="1">
    <citation type="submission" date="2019-10" db="EMBL/GenBank/DDBJ databases">
        <authorList>
            <person name="Soares A.E.R."/>
            <person name="Aleixo A."/>
            <person name="Schneider P."/>
            <person name="Miyaki C.Y."/>
            <person name="Schneider M.P."/>
            <person name="Mello C."/>
            <person name="Vasconcelos A.T.R."/>
        </authorList>
    </citation>
    <scope>NUCLEOTIDE SEQUENCE</scope>
    <source>
        <tissue evidence="2">Muscle</tissue>
    </source>
</reference>
<evidence type="ECO:0000256" key="1">
    <source>
        <dbReference type="SAM" id="MobiDB-lite"/>
    </source>
</evidence>
<dbReference type="PANTHER" id="PTHR35668:SF1">
    <property type="entry name" value="PROTEIN SHORTAGE IN CHIASMATA 1 ORTHOLOG"/>
    <property type="match status" value="1"/>
</dbReference>
<evidence type="ECO:0000313" key="3">
    <source>
        <dbReference type="Proteomes" id="UP001145742"/>
    </source>
</evidence>
<sequence>MHVHREDDSACVIVETEEKKQESEDSATVNIQASESQCQAYLLLEEAAVPVLRDLTCLGVLASVKWSFDSVQFDHTRFFLKQQEKVVCDNFKQGKIDEKEIMLFRHAALVHLLVIVRDLLLTCGLDTALGYLSKAKDIYKNILESCLNNVWRQLKIIQYSSQKKHETNPKITTLQHEMLNWMKSYGDKHSVKILIITRTDSETEKSALIHLLSRVEADLKAVDLNSEKKGSLLAYKDIISKYSLKGDTLLNLVLFYAALIELTQKSEDFEMKHFSDIISSYYLNAPPLEKTLKDASHPENQNNFNTFCPDYKQNQSLELLDKALKITGTSPMNSEALILPLNHCKAFPKSDLPSCMQKNACSSGIITRRKQNFIALSKDYEDSAHPDVTNSLHIQGTHDSSDNSSKDSEKDNFFATFNVCTPQESSKSFLEEFRDTFESPDQTPWTDSLSTGPCNSFTQDGFLSDLFVDMDEPQNLNFNQIHRESKGKRIQSPPFLWTNEKNETDSGFLEVPEFKKRRLTYERVPGRRDGQTRLKFF</sequence>
<proteinExistence type="predicted"/>
<dbReference type="PANTHER" id="PTHR35668">
    <property type="entry name" value="PROTEIN SHORTAGE IN CHIASMATA 1 ORTHOLOG"/>
    <property type="match status" value="1"/>
</dbReference>
<feature type="compositionally biased region" description="Basic and acidic residues" evidence="1">
    <location>
        <begin position="399"/>
        <end position="408"/>
    </location>
</feature>
<dbReference type="EMBL" id="WHWB01033753">
    <property type="protein sequence ID" value="KAJ7417542.1"/>
    <property type="molecule type" value="Genomic_DNA"/>
</dbReference>
<feature type="compositionally biased region" description="Polar residues" evidence="1">
    <location>
        <begin position="388"/>
        <end position="398"/>
    </location>
</feature>
<accession>A0ABQ9DAB5</accession>
<keyword evidence="3" id="KW-1185">Reference proteome</keyword>
<dbReference type="Proteomes" id="UP001145742">
    <property type="component" value="Unassembled WGS sequence"/>
</dbReference>
<organism evidence="2 3">
    <name type="scientific">Willisornis vidua</name>
    <name type="common">Xingu scale-backed antbird</name>
    <dbReference type="NCBI Taxonomy" id="1566151"/>
    <lineage>
        <taxon>Eukaryota</taxon>
        <taxon>Metazoa</taxon>
        <taxon>Chordata</taxon>
        <taxon>Craniata</taxon>
        <taxon>Vertebrata</taxon>
        <taxon>Euteleostomi</taxon>
        <taxon>Archelosauria</taxon>
        <taxon>Archosauria</taxon>
        <taxon>Dinosauria</taxon>
        <taxon>Saurischia</taxon>
        <taxon>Theropoda</taxon>
        <taxon>Coelurosauria</taxon>
        <taxon>Aves</taxon>
        <taxon>Neognathae</taxon>
        <taxon>Neoaves</taxon>
        <taxon>Telluraves</taxon>
        <taxon>Australaves</taxon>
        <taxon>Passeriformes</taxon>
        <taxon>Thamnophilidae</taxon>
        <taxon>Willisornis</taxon>
    </lineage>
</organism>
<feature type="region of interest" description="Disordered" evidence="1">
    <location>
        <begin position="387"/>
        <end position="408"/>
    </location>
</feature>
<name>A0ABQ9DAB5_9PASS</name>
<dbReference type="Pfam" id="PF17825">
    <property type="entry name" value="DUF5587"/>
    <property type="match status" value="2"/>
</dbReference>
<protein>
    <submittedName>
        <fullName evidence="2">Uncharacterized protein</fullName>
    </submittedName>
</protein>
<comment type="caution">
    <text evidence="2">The sequence shown here is derived from an EMBL/GenBank/DDBJ whole genome shotgun (WGS) entry which is preliminary data.</text>
</comment>